<dbReference type="Proteomes" id="UP000008743">
    <property type="component" value="Unassembled WGS sequence"/>
</dbReference>
<dbReference type="EMBL" id="KE346369">
    <property type="protein sequence ID" value="KJE95776.1"/>
    <property type="molecule type" value="Genomic_DNA"/>
</dbReference>
<keyword evidence="3" id="KW-1185">Reference proteome</keyword>
<reference evidence="3" key="1">
    <citation type="submission" date="2011-02" db="EMBL/GenBank/DDBJ databases">
        <title>The Genome Sequence of Capsaspora owczarzaki ATCC 30864.</title>
        <authorList>
            <person name="Russ C."/>
            <person name="Cuomo C."/>
            <person name="Burger G."/>
            <person name="Gray M.W."/>
            <person name="Holland P.W.H."/>
            <person name="King N."/>
            <person name="Lang F.B.F."/>
            <person name="Roger A.J."/>
            <person name="Ruiz-Trillo I."/>
            <person name="Young S.K."/>
            <person name="Zeng Q."/>
            <person name="Gargeya S."/>
            <person name="Alvarado L."/>
            <person name="Berlin A."/>
            <person name="Chapman S.B."/>
            <person name="Chen Z."/>
            <person name="Freedman E."/>
            <person name="Gellesch M."/>
            <person name="Goldberg J."/>
            <person name="Griggs A."/>
            <person name="Gujja S."/>
            <person name="Heilman E."/>
            <person name="Heiman D."/>
            <person name="Howarth C."/>
            <person name="Mehta T."/>
            <person name="Neiman D."/>
            <person name="Pearson M."/>
            <person name="Roberts A."/>
            <person name="Saif S."/>
            <person name="Shea T."/>
            <person name="Shenoy N."/>
            <person name="Sisk P."/>
            <person name="Stolte C."/>
            <person name="Sykes S."/>
            <person name="White J."/>
            <person name="Yandava C."/>
            <person name="Haas B."/>
            <person name="Nusbaum C."/>
            <person name="Birren B."/>
        </authorList>
    </citation>
    <scope>NUCLEOTIDE SEQUENCE</scope>
    <source>
        <strain evidence="3">ATCC 30864</strain>
    </source>
</reference>
<dbReference type="RefSeq" id="XP_004345779.1">
    <property type="nucleotide sequence ID" value="XM_004345729.2"/>
</dbReference>
<protein>
    <submittedName>
        <fullName evidence="2">Uncharacterized protein</fullName>
    </submittedName>
</protein>
<keyword evidence="1" id="KW-0812">Transmembrane</keyword>
<feature type="transmembrane region" description="Helical" evidence="1">
    <location>
        <begin position="49"/>
        <end position="74"/>
    </location>
</feature>
<evidence type="ECO:0000313" key="3">
    <source>
        <dbReference type="Proteomes" id="UP000008743"/>
    </source>
</evidence>
<evidence type="ECO:0000256" key="1">
    <source>
        <dbReference type="SAM" id="Phobius"/>
    </source>
</evidence>
<keyword evidence="1" id="KW-1133">Transmembrane helix</keyword>
<organism evidence="2 3">
    <name type="scientific">Capsaspora owczarzaki (strain ATCC 30864)</name>
    <dbReference type="NCBI Taxonomy" id="595528"/>
    <lineage>
        <taxon>Eukaryota</taxon>
        <taxon>Filasterea</taxon>
        <taxon>Capsaspora</taxon>
    </lineage>
</organism>
<dbReference type="AlphaFoldDB" id="A0A0D2UL06"/>
<name>A0A0D2UL06_CAPO3</name>
<proteinExistence type="predicted"/>
<accession>A0A0D2UL06</accession>
<keyword evidence="1" id="KW-0472">Membrane</keyword>
<sequence>MNIYVNSPVCSAGPDPTSILAVSASHCPRLGGPAAAAAMVVGTLGRVTFLSFSATAGLTCALGGIYLTANPVYVMSRVFELRKRGIAAAAAAAAGQDDDDARVSESAKTIEANSTALGIQLVHAAGLSMTATGLILLHAVFSEGASNRVMWTTIWSLFPMASLLPVYMQLKQA</sequence>
<dbReference type="InParanoid" id="A0A0D2UL06"/>
<feature type="transmembrane region" description="Helical" evidence="1">
    <location>
        <begin position="149"/>
        <end position="168"/>
    </location>
</feature>
<feature type="transmembrane region" description="Helical" evidence="1">
    <location>
        <begin position="116"/>
        <end position="137"/>
    </location>
</feature>
<evidence type="ECO:0000313" key="2">
    <source>
        <dbReference type="EMBL" id="KJE95776.1"/>
    </source>
</evidence>
<gene>
    <name evidence="2" type="ORF">CAOG_006189</name>
</gene>